<accession>A0A7W9B3S2</accession>
<evidence type="ECO:0000313" key="2">
    <source>
        <dbReference type="EMBL" id="MBB5705441.1"/>
    </source>
</evidence>
<dbReference type="RefSeq" id="WP_184095414.1">
    <property type="nucleotide sequence ID" value="NZ_JACIJH010000001.1"/>
</dbReference>
<dbReference type="Proteomes" id="UP000537161">
    <property type="component" value="Unassembled WGS sequence"/>
</dbReference>
<dbReference type="AlphaFoldDB" id="A0A7W9B3S2"/>
<keyword evidence="3" id="KW-1185">Reference proteome</keyword>
<protein>
    <submittedName>
        <fullName evidence="2">Uncharacterized membrane protein YhaH (DUF805 family)</fullName>
    </submittedName>
</protein>
<reference evidence="2 3" key="1">
    <citation type="submission" date="2020-08" db="EMBL/GenBank/DDBJ databases">
        <title>Genomic Encyclopedia of Type Strains, Phase IV (KMG-IV): sequencing the most valuable type-strain genomes for metagenomic binning, comparative biology and taxonomic classification.</title>
        <authorList>
            <person name="Goeker M."/>
        </authorList>
    </citation>
    <scope>NUCLEOTIDE SEQUENCE [LARGE SCALE GENOMIC DNA]</scope>
    <source>
        <strain evidence="2 3">DSM 27163</strain>
    </source>
</reference>
<dbReference type="Pfam" id="PF05656">
    <property type="entry name" value="DUF805"/>
    <property type="match status" value="1"/>
</dbReference>
<gene>
    <name evidence="2" type="ORF">FHR21_000766</name>
</gene>
<dbReference type="InterPro" id="IPR008523">
    <property type="entry name" value="DUF805"/>
</dbReference>
<evidence type="ECO:0000256" key="1">
    <source>
        <dbReference type="SAM" id="Phobius"/>
    </source>
</evidence>
<feature type="transmembrane region" description="Helical" evidence="1">
    <location>
        <begin position="54"/>
        <end position="74"/>
    </location>
</feature>
<dbReference type="GO" id="GO:0016020">
    <property type="term" value="C:membrane"/>
    <property type="evidence" value="ECO:0007669"/>
    <property type="project" value="InterPro"/>
</dbReference>
<feature type="transmembrane region" description="Helical" evidence="1">
    <location>
        <begin position="86"/>
        <end position="103"/>
    </location>
</feature>
<dbReference type="EMBL" id="JACIJH010000001">
    <property type="protein sequence ID" value="MBB5705441.1"/>
    <property type="molecule type" value="Genomic_DNA"/>
</dbReference>
<comment type="caution">
    <text evidence="2">The sequence shown here is derived from an EMBL/GenBank/DDBJ whole genome shotgun (WGS) entry which is preliminary data.</text>
</comment>
<proteinExistence type="predicted"/>
<organism evidence="2 3">
    <name type="scientific">Sphingopyxis panaciterrulae</name>
    <dbReference type="NCBI Taxonomy" id="462372"/>
    <lineage>
        <taxon>Bacteria</taxon>
        <taxon>Pseudomonadati</taxon>
        <taxon>Pseudomonadota</taxon>
        <taxon>Alphaproteobacteria</taxon>
        <taxon>Sphingomonadales</taxon>
        <taxon>Sphingomonadaceae</taxon>
        <taxon>Sphingopyxis</taxon>
    </lineage>
</organism>
<keyword evidence="1" id="KW-0812">Transmembrane</keyword>
<name>A0A7W9B3S2_9SPHN</name>
<sequence>MNAWFARHFAWHGYTSRDEYRRWLSLIIPAEILLLAAIWLYGSRGTVHFSSTPLGLTFFVVGLAYLIGLFILTARRFRSAGISRGWLILTVLAIVIPIGPYYWNVSATAMLLAICAAAVTADVPENERIY</sequence>
<keyword evidence="1" id="KW-0472">Membrane</keyword>
<feature type="transmembrane region" description="Helical" evidence="1">
    <location>
        <begin position="23"/>
        <end position="42"/>
    </location>
</feature>
<evidence type="ECO:0000313" key="3">
    <source>
        <dbReference type="Proteomes" id="UP000537161"/>
    </source>
</evidence>
<keyword evidence="1" id="KW-1133">Transmembrane helix</keyword>